<sequence>MGIDCKDVRTVIHYGPSYNVETYLQESGRAGRSGQDQCKSVIIYSNIMTKHCHETMVLYVKEKSKCRRKMLLEKFDVDTSKLPLYEHPHQCCDVCQKECKCDGDTCNFVFFELESPEMVETEVTERTVTEEQISILSQRLDYLKRALNQQFLKSAKRSNAPMFTPTKLFCGFGDTQLQQIMQHCQSIFSIADVYKFVDIWHASVAHEVLFVVSTVFEDVDISLLNTEEPEESQDDFFDLDDAIFDFEVEDSLMAAIPQELWSVSEDTVLSLSDSDTDGN</sequence>
<dbReference type="GO" id="GO:0005737">
    <property type="term" value="C:cytoplasm"/>
    <property type="evidence" value="ECO:0007669"/>
    <property type="project" value="TreeGrafter"/>
</dbReference>
<dbReference type="OrthoDB" id="5979182at2759"/>
<dbReference type="GO" id="GO:0009378">
    <property type="term" value="F:four-way junction helicase activity"/>
    <property type="evidence" value="ECO:0007669"/>
    <property type="project" value="TreeGrafter"/>
</dbReference>
<evidence type="ECO:0000256" key="3">
    <source>
        <dbReference type="ARBA" id="ARBA00023235"/>
    </source>
</evidence>
<evidence type="ECO:0000256" key="4">
    <source>
        <dbReference type="ARBA" id="ARBA00034617"/>
    </source>
</evidence>
<evidence type="ECO:0000256" key="6">
    <source>
        <dbReference type="ARBA" id="ARBA00044566"/>
    </source>
</evidence>
<feature type="domain" description="Helicase C-terminal" evidence="7">
    <location>
        <begin position="1"/>
        <end position="90"/>
    </location>
</feature>
<proteinExistence type="inferred from homology"/>
<dbReference type="InterPro" id="IPR027417">
    <property type="entry name" value="P-loop_NTPase"/>
</dbReference>
<evidence type="ECO:0000256" key="1">
    <source>
        <dbReference type="ARBA" id="ARBA00005446"/>
    </source>
</evidence>
<dbReference type="EC" id="5.6.2.4" evidence="5"/>
<protein>
    <recommendedName>
        <fullName evidence="5">DNA 3'-5' helicase</fullName>
        <ecNumber evidence="5">5.6.2.4</ecNumber>
    </recommendedName>
    <alternativeName>
        <fullName evidence="6">DNA 3'-5' helicase Q1</fullName>
    </alternativeName>
</protein>
<comment type="similarity">
    <text evidence="1">Belongs to the helicase family. RecQ subfamily.</text>
</comment>
<dbReference type="AlphaFoldDB" id="A0A9X0CQT5"/>
<name>A0A9X0CQT5_9CNID</name>
<dbReference type="PANTHER" id="PTHR13710:SF105">
    <property type="entry name" value="ATP-DEPENDENT DNA HELICASE Q1"/>
    <property type="match status" value="1"/>
</dbReference>
<keyword evidence="3" id="KW-0413">Isomerase</keyword>
<evidence type="ECO:0000256" key="2">
    <source>
        <dbReference type="ARBA" id="ARBA00023125"/>
    </source>
</evidence>
<evidence type="ECO:0000259" key="7">
    <source>
        <dbReference type="PROSITE" id="PS51194"/>
    </source>
</evidence>
<dbReference type="InterPro" id="IPR001650">
    <property type="entry name" value="Helicase_C-like"/>
</dbReference>
<dbReference type="PANTHER" id="PTHR13710">
    <property type="entry name" value="DNA HELICASE RECQ FAMILY MEMBER"/>
    <property type="match status" value="1"/>
</dbReference>
<dbReference type="EMBL" id="MU826839">
    <property type="protein sequence ID" value="KAJ7372026.1"/>
    <property type="molecule type" value="Genomic_DNA"/>
</dbReference>
<dbReference type="GO" id="GO:0043138">
    <property type="term" value="F:3'-5' DNA helicase activity"/>
    <property type="evidence" value="ECO:0007669"/>
    <property type="project" value="UniProtKB-EC"/>
</dbReference>
<dbReference type="Proteomes" id="UP001163046">
    <property type="component" value="Unassembled WGS sequence"/>
</dbReference>
<accession>A0A9X0CQT5</accession>
<evidence type="ECO:0000256" key="5">
    <source>
        <dbReference type="ARBA" id="ARBA00034808"/>
    </source>
</evidence>
<keyword evidence="9" id="KW-1185">Reference proteome</keyword>
<organism evidence="8 9">
    <name type="scientific">Desmophyllum pertusum</name>
    <dbReference type="NCBI Taxonomy" id="174260"/>
    <lineage>
        <taxon>Eukaryota</taxon>
        <taxon>Metazoa</taxon>
        <taxon>Cnidaria</taxon>
        <taxon>Anthozoa</taxon>
        <taxon>Hexacorallia</taxon>
        <taxon>Scleractinia</taxon>
        <taxon>Caryophylliina</taxon>
        <taxon>Caryophylliidae</taxon>
        <taxon>Desmophyllum</taxon>
    </lineage>
</organism>
<gene>
    <name evidence="8" type="ORF">OS493_021454</name>
</gene>
<dbReference type="GO" id="GO:0000724">
    <property type="term" value="P:double-strand break repair via homologous recombination"/>
    <property type="evidence" value="ECO:0007669"/>
    <property type="project" value="TreeGrafter"/>
</dbReference>
<evidence type="ECO:0000313" key="8">
    <source>
        <dbReference type="EMBL" id="KAJ7372026.1"/>
    </source>
</evidence>
<comment type="caution">
    <text evidence="8">The sequence shown here is derived from an EMBL/GenBank/DDBJ whole genome shotgun (WGS) entry which is preliminary data.</text>
</comment>
<dbReference type="Gene3D" id="3.40.50.300">
    <property type="entry name" value="P-loop containing nucleotide triphosphate hydrolases"/>
    <property type="match status" value="1"/>
</dbReference>
<dbReference type="SUPFAM" id="SSF52540">
    <property type="entry name" value="P-loop containing nucleoside triphosphate hydrolases"/>
    <property type="match status" value="1"/>
</dbReference>
<dbReference type="GO" id="GO:0005694">
    <property type="term" value="C:chromosome"/>
    <property type="evidence" value="ECO:0007669"/>
    <property type="project" value="TreeGrafter"/>
</dbReference>
<dbReference type="Pfam" id="PF00271">
    <property type="entry name" value="Helicase_C"/>
    <property type="match status" value="1"/>
</dbReference>
<dbReference type="PROSITE" id="PS51194">
    <property type="entry name" value="HELICASE_CTER"/>
    <property type="match status" value="1"/>
</dbReference>
<evidence type="ECO:0000313" key="9">
    <source>
        <dbReference type="Proteomes" id="UP001163046"/>
    </source>
</evidence>
<keyword evidence="2" id="KW-0238">DNA-binding</keyword>
<dbReference type="GO" id="GO:0003677">
    <property type="term" value="F:DNA binding"/>
    <property type="evidence" value="ECO:0007669"/>
    <property type="project" value="UniProtKB-KW"/>
</dbReference>
<comment type="catalytic activity">
    <reaction evidence="4">
        <text>Couples ATP hydrolysis with the unwinding of duplex DNA by translocating in the 3'-5' direction.</text>
        <dbReference type="EC" id="5.6.2.4"/>
    </reaction>
</comment>
<reference evidence="8" key="1">
    <citation type="submission" date="2023-01" db="EMBL/GenBank/DDBJ databases">
        <title>Genome assembly of the deep-sea coral Lophelia pertusa.</title>
        <authorList>
            <person name="Herrera S."/>
            <person name="Cordes E."/>
        </authorList>
    </citation>
    <scope>NUCLEOTIDE SEQUENCE</scope>
    <source>
        <strain evidence="8">USNM1676648</strain>
        <tissue evidence="8">Polyp</tissue>
    </source>
</reference>